<proteinExistence type="predicted"/>
<sequence length="241" mass="27432">MASYSEKPVVGYFVGVKKISKENKLIKITTAIVYGFPNSFIGWEENCKKKPTVGADNRKSNSNKPAQAEKEDNFFIHLEFDKDTVLDEIVKVVPQLEMVMNSISEDESQDTFVEDSLLHNEPASEPVLEPFLHNANNELPQVDSQNVIVQRRDEVSNPNDIFYLRIVGKLWGDDEPDEELEEDGCFTEVLSKSKKKKLKKKCKNEKVEGFPSPKLSPSLPAAILKEWREFHVAILKESSLF</sequence>
<name>A0AAV1WU97_LUPLU</name>
<evidence type="ECO:0000313" key="2">
    <source>
        <dbReference type="Proteomes" id="UP001497480"/>
    </source>
</evidence>
<keyword evidence="2" id="KW-1185">Reference proteome</keyword>
<dbReference type="AlphaFoldDB" id="A0AAV1WU97"/>
<organism evidence="1 2">
    <name type="scientific">Lupinus luteus</name>
    <name type="common">European yellow lupine</name>
    <dbReference type="NCBI Taxonomy" id="3873"/>
    <lineage>
        <taxon>Eukaryota</taxon>
        <taxon>Viridiplantae</taxon>
        <taxon>Streptophyta</taxon>
        <taxon>Embryophyta</taxon>
        <taxon>Tracheophyta</taxon>
        <taxon>Spermatophyta</taxon>
        <taxon>Magnoliopsida</taxon>
        <taxon>eudicotyledons</taxon>
        <taxon>Gunneridae</taxon>
        <taxon>Pentapetalae</taxon>
        <taxon>rosids</taxon>
        <taxon>fabids</taxon>
        <taxon>Fabales</taxon>
        <taxon>Fabaceae</taxon>
        <taxon>Papilionoideae</taxon>
        <taxon>50 kb inversion clade</taxon>
        <taxon>genistoids sensu lato</taxon>
        <taxon>core genistoids</taxon>
        <taxon>Genisteae</taxon>
        <taxon>Lupinus</taxon>
    </lineage>
</organism>
<dbReference type="Proteomes" id="UP001497480">
    <property type="component" value="Unassembled WGS sequence"/>
</dbReference>
<protein>
    <submittedName>
        <fullName evidence="1">Uncharacterized protein</fullName>
    </submittedName>
</protein>
<dbReference type="EMBL" id="CAXHTB010000009">
    <property type="protein sequence ID" value="CAL0312950.1"/>
    <property type="molecule type" value="Genomic_DNA"/>
</dbReference>
<evidence type="ECO:0000313" key="1">
    <source>
        <dbReference type="EMBL" id="CAL0312950.1"/>
    </source>
</evidence>
<gene>
    <name evidence="1" type="ORF">LLUT_LOCUS14010</name>
</gene>
<accession>A0AAV1WU97</accession>
<reference evidence="1 2" key="1">
    <citation type="submission" date="2024-03" db="EMBL/GenBank/DDBJ databases">
        <authorList>
            <person name="Martinez-Hernandez J."/>
        </authorList>
    </citation>
    <scope>NUCLEOTIDE SEQUENCE [LARGE SCALE GENOMIC DNA]</scope>
</reference>
<comment type="caution">
    <text evidence="1">The sequence shown here is derived from an EMBL/GenBank/DDBJ whole genome shotgun (WGS) entry which is preliminary data.</text>
</comment>